<dbReference type="EMBL" id="GL732525">
    <property type="protein sequence ID" value="EFX88638.1"/>
    <property type="molecule type" value="Genomic_DNA"/>
</dbReference>
<dbReference type="GO" id="GO:0006357">
    <property type="term" value="P:regulation of transcription by RNA polymerase II"/>
    <property type="evidence" value="ECO:0000318"/>
    <property type="project" value="GO_Central"/>
</dbReference>
<feature type="compositionally biased region" description="Low complexity" evidence="7">
    <location>
        <begin position="503"/>
        <end position="541"/>
    </location>
</feature>
<keyword evidence="5" id="KW-0539">Nucleus</keyword>
<dbReference type="SUPFAM" id="SSF46689">
    <property type="entry name" value="Homeodomain-like"/>
    <property type="match status" value="1"/>
</dbReference>
<evidence type="ECO:0000256" key="4">
    <source>
        <dbReference type="ARBA" id="ARBA00023163"/>
    </source>
</evidence>
<accession>E9FVZ8</accession>
<name>E9FVZ8_DAPPU</name>
<dbReference type="GO" id="GO:0046660">
    <property type="term" value="P:female sex differentiation"/>
    <property type="evidence" value="ECO:0007669"/>
    <property type="project" value="UniProtKB-ARBA"/>
</dbReference>
<keyword evidence="10" id="KW-1185">Reference proteome</keyword>
<dbReference type="Proteomes" id="UP000000305">
    <property type="component" value="Unassembled WGS sequence"/>
</dbReference>
<dbReference type="Gene3D" id="1.10.10.60">
    <property type="entry name" value="Homeodomain-like"/>
    <property type="match status" value="1"/>
</dbReference>
<evidence type="ECO:0000256" key="2">
    <source>
        <dbReference type="ARBA" id="ARBA00023015"/>
    </source>
</evidence>
<dbReference type="AlphaFoldDB" id="E9FVZ8"/>
<feature type="compositionally biased region" description="Basic residues" evidence="7">
    <location>
        <begin position="611"/>
        <end position="621"/>
    </location>
</feature>
<dbReference type="InterPro" id="IPR009057">
    <property type="entry name" value="Homeodomain-like_sf"/>
</dbReference>
<keyword evidence="3" id="KW-0238">DNA-binding</keyword>
<feature type="compositionally biased region" description="Low complexity" evidence="7">
    <location>
        <begin position="164"/>
        <end position="176"/>
    </location>
</feature>
<gene>
    <name evidence="9" type="primary">BAB</name>
    <name evidence="9" type="ORF">DAPPUDRAFT_347243</name>
</gene>
<organism evidence="9 10">
    <name type="scientific">Daphnia pulex</name>
    <name type="common">Water flea</name>
    <dbReference type="NCBI Taxonomy" id="6669"/>
    <lineage>
        <taxon>Eukaryota</taxon>
        <taxon>Metazoa</taxon>
        <taxon>Ecdysozoa</taxon>
        <taxon>Arthropoda</taxon>
        <taxon>Crustacea</taxon>
        <taxon>Branchiopoda</taxon>
        <taxon>Diplostraca</taxon>
        <taxon>Cladocera</taxon>
        <taxon>Anomopoda</taxon>
        <taxon>Daphniidae</taxon>
        <taxon>Daphnia</taxon>
    </lineage>
</organism>
<feature type="compositionally biased region" description="Low complexity" evidence="7">
    <location>
        <begin position="293"/>
        <end position="307"/>
    </location>
</feature>
<dbReference type="HOGENOM" id="CLU_425316_0_0_1"/>
<sequence>MASTSSSSSSAASGGSSPHLCLRWNNYQSNLTSVFDQLLQNETFVDVTLAADGHAIKAHRMVLSACSPYFQHLFFDNPCQHPIVILKDTRWPELKAIVEYMYRGEISVAQEELTSLLRVAETLKIRGLSELNSDRHAAAAAAVTADDRSESSPLIPHHPTAGPSTSSSSSSATAAAVRRQTDSPTWHHHHQIHHQQQQQPAWPGHVMDEEMATTPTPSPTPAPASRSSGVKRRRISGSDSPIGGASSPAAASTPGMHHQHHEEASLDHHDGPLSLVGHQQHQAPPPPPPPHSPVASSASLAPQALTQAPPPPSSLHQHPLAHSDDLDIKPGIAELIREEERARMLEGTHPWLTASPSVLSESLVQWRSKAPSWSKETLQEAINSIVTQKMRFTQASSHFNIPKGTLYDNILGKSKRMLVLDELGLDAQDEEAVLDFCCETSVMPYNRRTNKSLESIVAFVEKLKQSKGQPSFKLGNLMGFRWWWAFCKKHNIVSLFYVKNNNNNKSSKNKNNNNNNNNNNRSSPSSASSASSGSSNNNNLSPSPPDELIPENLSKPFEEELPVGGGGGNHMTVAAAAAAAASAFRSINNNNIHLSQAFQLSHAFLLQQQRQNHRHNLRSRTHSVDHDHGDDSDPEPENLSVHRG</sequence>
<evidence type="ECO:0000256" key="1">
    <source>
        <dbReference type="ARBA" id="ARBA00004123"/>
    </source>
</evidence>
<evidence type="ECO:0000256" key="5">
    <source>
        <dbReference type="ARBA" id="ARBA00023242"/>
    </source>
</evidence>
<feature type="domain" description="BTB" evidence="8">
    <location>
        <begin position="45"/>
        <end position="110"/>
    </location>
</feature>
<evidence type="ECO:0000256" key="6">
    <source>
        <dbReference type="ARBA" id="ARBA00058541"/>
    </source>
</evidence>
<dbReference type="InterPro" id="IPR000210">
    <property type="entry name" value="BTB/POZ_dom"/>
</dbReference>
<dbReference type="GO" id="GO:0005634">
    <property type="term" value="C:nucleus"/>
    <property type="evidence" value="ECO:0000318"/>
    <property type="project" value="GO_Central"/>
</dbReference>
<feature type="region of interest" description="Disordered" evidence="7">
    <location>
        <begin position="139"/>
        <end position="326"/>
    </location>
</feature>
<dbReference type="KEGG" id="dpx:DAPPUDRAFT_347243"/>
<dbReference type="PANTHER" id="PTHR23110:SF109">
    <property type="entry name" value="FI07618P-RELATED"/>
    <property type="match status" value="1"/>
</dbReference>
<dbReference type="GO" id="GO:0003680">
    <property type="term" value="F:minor groove of adenine-thymine-rich DNA binding"/>
    <property type="evidence" value="ECO:0007669"/>
    <property type="project" value="UniProtKB-ARBA"/>
</dbReference>
<dbReference type="SMART" id="SM00225">
    <property type="entry name" value="BTB"/>
    <property type="match status" value="1"/>
</dbReference>
<proteinExistence type="predicted"/>
<feature type="region of interest" description="Disordered" evidence="7">
    <location>
        <begin position="503"/>
        <end position="552"/>
    </location>
</feature>
<dbReference type="FunFam" id="3.30.710.10:FF:000120">
    <property type="entry name" value="Bric a brac 2, isoform B"/>
    <property type="match status" value="1"/>
</dbReference>
<dbReference type="Gene3D" id="3.30.710.10">
    <property type="entry name" value="Potassium Channel Kv1.1, Chain A"/>
    <property type="match status" value="1"/>
</dbReference>
<keyword evidence="2" id="KW-0805">Transcription regulation</keyword>
<feature type="region of interest" description="Disordered" evidence="7">
    <location>
        <begin position="609"/>
        <end position="644"/>
    </location>
</feature>
<evidence type="ECO:0000313" key="10">
    <source>
        <dbReference type="Proteomes" id="UP000000305"/>
    </source>
</evidence>
<protein>
    <submittedName>
        <fullName evidence="9">Bric a brac-like protein</fullName>
    </submittedName>
</protein>
<dbReference type="InterPro" id="IPR051095">
    <property type="entry name" value="Dros_DevTransReg"/>
</dbReference>
<dbReference type="OrthoDB" id="2311693at2759"/>
<evidence type="ECO:0000256" key="3">
    <source>
        <dbReference type="ARBA" id="ARBA00023125"/>
    </source>
</evidence>
<comment type="function">
    <text evidence="6">Probably acts as a transcriptional regulator. Required for the specification of the tarsal segment. Also involved in antenna development.</text>
</comment>
<evidence type="ECO:0000313" key="9">
    <source>
        <dbReference type="EMBL" id="EFX88638.1"/>
    </source>
</evidence>
<feature type="compositionally biased region" description="Pro residues" evidence="7">
    <location>
        <begin position="283"/>
        <end position="292"/>
    </location>
</feature>
<dbReference type="InterPro" id="IPR011333">
    <property type="entry name" value="SKP1/BTB/POZ_sf"/>
</dbReference>
<keyword evidence="4" id="KW-0804">Transcription</keyword>
<feature type="compositionally biased region" description="Low complexity" evidence="7">
    <location>
        <begin position="237"/>
        <end position="255"/>
    </location>
</feature>
<comment type="subcellular location">
    <subcellularLocation>
        <location evidence="1">Nucleus</location>
    </subcellularLocation>
</comment>
<reference evidence="9 10" key="1">
    <citation type="journal article" date="2011" name="Science">
        <title>The ecoresponsive genome of Daphnia pulex.</title>
        <authorList>
            <person name="Colbourne J.K."/>
            <person name="Pfrender M.E."/>
            <person name="Gilbert D."/>
            <person name="Thomas W.K."/>
            <person name="Tucker A."/>
            <person name="Oakley T.H."/>
            <person name="Tokishita S."/>
            <person name="Aerts A."/>
            <person name="Arnold G.J."/>
            <person name="Basu M.K."/>
            <person name="Bauer D.J."/>
            <person name="Caceres C.E."/>
            <person name="Carmel L."/>
            <person name="Casola C."/>
            <person name="Choi J.H."/>
            <person name="Detter J.C."/>
            <person name="Dong Q."/>
            <person name="Dusheyko S."/>
            <person name="Eads B.D."/>
            <person name="Frohlich T."/>
            <person name="Geiler-Samerotte K.A."/>
            <person name="Gerlach D."/>
            <person name="Hatcher P."/>
            <person name="Jogdeo S."/>
            <person name="Krijgsveld J."/>
            <person name="Kriventseva E.V."/>
            <person name="Kultz D."/>
            <person name="Laforsch C."/>
            <person name="Lindquist E."/>
            <person name="Lopez J."/>
            <person name="Manak J.R."/>
            <person name="Muller J."/>
            <person name="Pangilinan J."/>
            <person name="Patwardhan R.P."/>
            <person name="Pitluck S."/>
            <person name="Pritham E.J."/>
            <person name="Rechtsteiner A."/>
            <person name="Rho M."/>
            <person name="Rogozin I.B."/>
            <person name="Sakarya O."/>
            <person name="Salamov A."/>
            <person name="Schaack S."/>
            <person name="Shapiro H."/>
            <person name="Shiga Y."/>
            <person name="Skalitzky C."/>
            <person name="Smith Z."/>
            <person name="Souvorov A."/>
            <person name="Sung W."/>
            <person name="Tang Z."/>
            <person name="Tsuchiya D."/>
            <person name="Tu H."/>
            <person name="Vos H."/>
            <person name="Wang M."/>
            <person name="Wolf Y.I."/>
            <person name="Yamagata H."/>
            <person name="Yamada T."/>
            <person name="Ye Y."/>
            <person name="Shaw J.R."/>
            <person name="Andrews J."/>
            <person name="Crease T.J."/>
            <person name="Tang H."/>
            <person name="Lucas S.M."/>
            <person name="Robertson H.M."/>
            <person name="Bork P."/>
            <person name="Koonin E.V."/>
            <person name="Zdobnov E.M."/>
            <person name="Grigoriev I.V."/>
            <person name="Lynch M."/>
            <person name="Boore J.L."/>
        </authorList>
    </citation>
    <scope>NUCLEOTIDE SEQUENCE [LARGE SCALE GENOMIC DNA]</scope>
</reference>
<dbReference type="CDD" id="cd18315">
    <property type="entry name" value="BTB_POZ_BAB-like"/>
    <property type="match status" value="1"/>
</dbReference>
<dbReference type="PANTHER" id="PTHR23110">
    <property type="entry name" value="BTB DOMAIN TRANSCRIPTION FACTOR"/>
    <property type="match status" value="1"/>
</dbReference>
<dbReference type="InterPro" id="IPR007889">
    <property type="entry name" value="HTH_Psq"/>
</dbReference>
<dbReference type="SUPFAM" id="SSF54695">
    <property type="entry name" value="POZ domain"/>
    <property type="match status" value="1"/>
</dbReference>
<dbReference type="Pfam" id="PF05225">
    <property type="entry name" value="HTH_psq"/>
    <property type="match status" value="1"/>
</dbReference>
<evidence type="ECO:0000259" key="8">
    <source>
        <dbReference type="PROSITE" id="PS50097"/>
    </source>
</evidence>
<dbReference type="Pfam" id="PF00651">
    <property type="entry name" value="BTB"/>
    <property type="match status" value="1"/>
</dbReference>
<dbReference type="PROSITE" id="PS50097">
    <property type="entry name" value="BTB"/>
    <property type="match status" value="1"/>
</dbReference>
<feature type="compositionally biased region" description="Basic and acidic residues" evidence="7">
    <location>
        <begin position="260"/>
        <end position="271"/>
    </location>
</feature>
<dbReference type="eggNOG" id="ENOG502RYZ4">
    <property type="taxonomic scope" value="Eukaryota"/>
</dbReference>
<evidence type="ECO:0000256" key="7">
    <source>
        <dbReference type="SAM" id="MobiDB-lite"/>
    </source>
</evidence>
<feature type="compositionally biased region" description="Basic and acidic residues" evidence="7">
    <location>
        <begin position="622"/>
        <end position="631"/>
    </location>
</feature>
<dbReference type="InParanoid" id="E9FVZ8"/>